<proteinExistence type="predicted"/>
<feature type="transmembrane region" description="Helical" evidence="1">
    <location>
        <begin position="84"/>
        <end position="105"/>
    </location>
</feature>
<comment type="caution">
    <text evidence="2">The sequence shown here is derived from an EMBL/GenBank/DDBJ whole genome shotgun (WGS) entry which is preliminary data.</text>
</comment>
<keyword evidence="1" id="KW-0472">Membrane</keyword>
<feature type="transmembrane region" description="Helical" evidence="1">
    <location>
        <begin position="111"/>
        <end position="132"/>
    </location>
</feature>
<dbReference type="EMBL" id="BNAO01000002">
    <property type="protein sequence ID" value="GHG63146.1"/>
    <property type="molecule type" value="Genomic_DNA"/>
</dbReference>
<evidence type="ECO:0000313" key="2">
    <source>
        <dbReference type="EMBL" id="GHG63146.1"/>
    </source>
</evidence>
<keyword evidence="1" id="KW-0812">Transmembrane</keyword>
<name>A0ABQ3KXF2_9ALTE</name>
<feature type="transmembrane region" description="Helical" evidence="1">
    <location>
        <begin position="58"/>
        <end position="77"/>
    </location>
</feature>
<reference evidence="3" key="1">
    <citation type="journal article" date="2019" name="Int. J. Syst. Evol. Microbiol.">
        <title>The Global Catalogue of Microorganisms (GCM) 10K type strain sequencing project: providing services to taxonomists for standard genome sequencing and annotation.</title>
        <authorList>
            <consortium name="The Broad Institute Genomics Platform"/>
            <consortium name="The Broad Institute Genome Sequencing Center for Infectious Disease"/>
            <person name="Wu L."/>
            <person name="Ma J."/>
        </authorList>
    </citation>
    <scope>NUCLEOTIDE SEQUENCE [LARGE SCALE GENOMIC DNA]</scope>
    <source>
        <strain evidence="3">CGMCC 1.7003</strain>
    </source>
</reference>
<protein>
    <submittedName>
        <fullName evidence="2">Uncharacterized protein</fullName>
    </submittedName>
</protein>
<evidence type="ECO:0000256" key="1">
    <source>
        <dbReference type="SAM" id="Phobius"/>
    </source>
</evidence>
<dbReference type="Proteomes" id="UP000659697">
    <property type="component" value="Unassembled WGS sequence"/>
</dbReference>
<evidence type="ECO:0000313" key="3">
    <source>
        <dbReference type="Proteomes" id="UP000659697"/>
    </source>
</evidence>
<dbReference type="RefSeq" id="WP_189430606.1">
    <property type="nucleotide sequence ID" value="NZ_BNAO01000002.1"/>
</dbReference>
<keyword evidence="1" id="KW-1133">Transmembrane helix</keyword>
<accession>A0ABQ3KXF2</accession>
<organism evidence="2 3">
    <name type="scientific">Alishewanella longhuensis</name>
    <dbReference type="NCBI Taxonomy" id="1091037"/>
    <lineage>
        <taxon>Bacteria</taxon>
        <taxon>Pseudomonadati</taxon>
        <taxon>Pseudomonadota</taxon>
        <taxon>Gammaproteobacteria</taxon>
        <taxon>Alteromonadales</taxon>
        <taxon>Alteromonadaceae</taxon>
        <taxon>Alishewanella</taxon>
    </lineage>
</organism>
<keyword evidence="3" id="KW-1185">Reference proteome</keyword>
<gene>
    <name evidence="2" type="ORF">GCM10010919_08590</name>
</gene>
<sequence length="139" mass="14813">MAWLKLLFAVLLGLIVGSLVNMALITVSGHIIALPPGVDMTTAEGISAALPQLEVRHFIFPFLAHAVGTLLGAFIAAKIAVQHRLFSALIVGSCFFIGGILAAKMIPAPTWFIVVDLIGAYFPFAWVGYLLARPRKSLG</sequence>